<name>A0A9P9GX44_FUSSL</name>
<reference evidence="2" key="1">
    <citation type="journal article" date="2021" name="Nat. Commun.">
        <title>Genetic determinants of endophytism in the Arabidopsis root mycobiome.</title>
        <authorList>
            <person name="Mesny F."/>
            <person name="Miyauchi S."/>
            <person name="Thiergart T."/>
            <person name="Pickel B."/>
            <person name="Atanasova L."/>
            <person name="Karlsson M."/>
            <person name="Huettel B."/>
            <person name="Barry K.W."/>
            <person name="Haridas S."/>
            <person name="Chen C."/>
            <person name="Bauer D."/>
            <person name="Andreopoulos W."/>
            <person name="Pangilinan J."/>
            <person name="LaButti K."/>
            <person name="Riley R."/>
            <person name="Lipzen A."/>
            <person name="Clum A."/>
            <person name="Drula E."/>
            <person name="Henrissat B."/>
            <person name="Kohler A."/>
            <person name="Grigoriev I.V."/>
            <person name="Martin F.M."/>
            <person name="Hacquard S."/>
        </authorList>
    </citation>
    <scope>NUCLEOTIDE SEQUENCE</scope>
    <source>
        <strain evidence="2">FSSC 5 MPI-SDFR-AT-0091</strain>
    </source>
</reference>
<keyword evidence="3" id="KW-1185">Reference proteome</keyword>
<keyword evidence="1" id="KW-0472">Membrane</keyword>
<evidence type="ECO:0000256" key="1">
    <source>
        <dbReference type="SAM" id="Phobius"/>
    </source>
</evidence>
<keyword evidence="1" id="KW-0812">Transmembrane</keyword>
<keyword evidence="1" id="KW-1133">Transmembrane helix</keyword>
<proteinExistence type="predicted"/>
<feature type="transmembrane region" description="Helical" evidence="1">
    <location>
        <begin position="12"/>
        <end position="33"/>
    </location>
</feature>
<dbReference type="AlphaFoldDB" id="A0A9P9GX44"/>
<gene>
    <name evidence="2" type="ORF">B0J15DRAFT_79826</name>
</gene>
<organism evidence="2 3">
    <name type="scientific">Fusarium solani</name>
    <name type="common">Filamentous fungus</name>
    <dbReference type="NCBI Taxonomy" id="169388"/>
    <lineage>
        <taxon>Eukaryota</taxon>
        <taxon>Fungi</taxon>
        <taxon>Dikarya</taxon>
        <taxon>Ascomycota</taxon>
        <taxon>Pezizomycotina</taxon>
        <taxon>Sordariomycetes</taxon>
        <taxon>Hypocreomycetidae</taxon>
        <taxon>Hypocreales</taxon>
        <taxon>Nectriaceae</taxon>
        <taxon>Fusarium</taxon>
        <taxon>Fusarium solani species complex</taxon>
    </lineage>
</organism>
<evidence type="ECO:0000313" key="2">
    <source>
        <dbReference type="EMBL" id="KAH7247045.1"/>
    </source>
</evidence>
<dbReference type="Proteomes" id="UP000736672">
    <property type="component" value="Unassembled WGS sequence"/>
</dbReference>
<comment type="caution">
    <text evidence="2">The sequence shown here is derived from an EMBL/GenBank/DDBJ whole genome shotgun (WGS) entry which is preliminary data.</text>
</comment>
<protein>
    <submittedName>
        <fullName evidence="2">Uncharacterized protein</fullName>
    </submittedName>
</protein>
<sequence length="135" mass="15115">MRWMDNGPLCMRVYSTTSFGITLHWPLLLGLLVPMSLPGRIRPAFPLLLQLFPAMKWCGWTGIQATSRGKQDRGRACGKGESLGRFPCVCKCACGNYSQTRHLLETDDVSAFEPHHRGERGERTFFVQISGVGQD</sequence>
<evidence type="ECO:0000313" key="3">
    <source>
        <dbReference type="Proteomes" id="UP000736672"/>
    </source>
</evidence>
<accession>A0A9P9GX44</accession>
<dbReference type="EMBL" id="JAGTJS010000016">
    <property type="protein sequence ID" value="KAH7247045.1"/>
    <property type="molecule type" value="Genomic_DNA"/>
</dbReference>